<accession>A0A3L9YIG2</accession>
<keyword evidence="2" id="KW-1185">Reference proteome</keyword>
<reference evidence="1 2" key="1">
    <citation type="submission" date="2018-10" db="EMBL/GenBank/DDBJ databases">
        <title>Genomic Encyclopedia of Archaeal and Bacterial Type Strains, Phase II (KMG-II): from individual species to whole genera.</title>
        <authorList>
            <person name="Goeker M."/>
        </authorList>
    </citation>
    <scope>NUCLEOTIDE SEQUENCE [LARGE SCALE GENOMIC DNA]</scope>
    <source>
        <strain evidence="1 2">DSM 23424</strain>
    </source>
</reference>
<comment type="caution">
    <text evidence="1">The sequence shown here is derived from an EMBL/GenBank/DDBJ whole genome shotgun (WGS) entry which is preliminary data.</text>
</comment>
<dbReference type="EMBL" id="REFC01000014">
    <property type="protein sequence ID" value="RMA57718.1"/>
    <property type="molecule type" value="Genomic_DNA"/>
</dbReference>
<evidence type="ECO:0000313" key="1">
    <source>
        <dbReference type="EMBL" id="RMA57718.1"/>
    </source>
</evidence>
<name>A0A3L9YIG2_9FLAO</name>
<organism evidence="1 2">
    <name type="scientific">Ulvibacter antarcticus</name>
    <dbReference type="NCBI Taxonomy" id="442714"/>
    <lineage>
        <taxon>Bacteria</taxon>
        <taxon>Pseudomonadati</taxon>
        <taxon>Bacteroidota</taxon>
        <taxon>Flavobacteriia</taxon>
        <taxon>Flavobacteriales</taxon>
        <taxon>Flavobacteriaceae</taxon>
        <taxon>Ulvibacter</taxon>
    </lineage>
</organism>
<dbReference type="Proteomes" id="UP000271339">
    <property type="component" value="Unassembled WGS sequence"/>
</dbReference>
<protein>
    <submittedName>
        <fullName evidence="1">Uncharacterized protein DUF1566</fullName>
    </submittedName>
</protein>
<dbReference type="RefSeq" id="WP_121908077.1">
    <property type="nucleotide sequence ID" value="NZ_REFC01000014.1"/>
</dbReference>
<dbReference type="PROSITE" id="PS51257">
    <property type="entry name" value="PROKAR_LIPOPROTEIN"/>
    <property type="match status" value="1"/>
</dbReference>
<dbReference type="AlphaFoldDB" id="A0A3L9YIG2"/>
<gene>
    <name evidence="1" type="ORF">BXY75_2523</name>
</gene>
<evidence type="ECO:0000313" key="2">
    <source>
        <dbReference type="Proteomes" id="UP000271339"/>
    </source>
</evidence>
<proteinExistence type="predicted"/>
<dbReference type="OrthoDB" id="9765957at2"/>
<sequence>MKRILLILMMISISFSCDKKEDDAPTEVLTFEIGDNHEGGIIFYLDASSMHGLIASEEDQEDAVWGCLGNTTPISQDTSIGSGSDNTAAIVAACSQDNIAAKICAALSLNGYDDWFLPSSDELEQLYLHRDVVGGFDESYGSVYISSSEFFPVGTGQHLNCWVHDFGTTPVIPASRKLNSNKDNPFHIRAVRAF</sequence>